<evidence type="ECO:0000256" key="1">
    <source>
        <dbReference type="ARBA" id="ARBA00022737"/>
    </source>
</evidence>
<name>A0A6P8IEY1_ACTTE</name>
<keyword evidence="1" id="KW-0677">Repeat</keyword>
<dbReference type="RefSeq" id="XP_031564945.1">
    <property type="nucleotide sequence ID" value="XM_031709085.1"/>
</dbReference>
<dbReference type="PANTHER" id="PTHR23049">
    <property type="entry name" value="MYOSIN REGULATORY LIGHT CHAIN 2"/>
    <property type="match status" value="1"/>
</dbReference>
<dbReference type="PROSITE" id="PS00018">
    <property type="entry name" value="EF_HAND_1"/>
    <property type="match status" value="1"/>
</dbReference>
<dbReference type="SMART" id="SM00054">
    <property type="entry name" value="EFh"/>
    <property type="match status" value="2"/>
</dbReference>
<keyword evidence="5" id="KW-1185">Reference proteome</keyword>
<accession>A0A6P8IEY1</accession>
<dbReference type="InterPro" id="IPR002048">
    <property type="entry name" value="EF_hand_dom"/>
</dbReference>
<dbReference type="Proteomes" id="UP000515163">
    <property type="component" value="Unplaced"/>
</dbReference>
<dbReference type="PROSITE" id="PS50222">
    <property type="entry name" value="EF_HAND_2"/>
    <property type="match status" value="2"/>
</dbReference>
<evidence type="ECO:0000256" key="2">
    <source>
        <dbReference type="ARBA" id="ARBA00022837"/>
    </source>
</evidence>
<dbReference type="AlphaFoldDB" id="A0A6P8IEY1"/>
<dbReference type="GO" id="GO:0005509">
    <property type="term" value="F:calcium ion binding"/>
    <property type="evidence" value="ECO:0007669"/>
    <property type="project" value="InterPro"/>
</dbReference>
<feature type="domain" description="EF-hand" evidence="4">
    <location>
        <begin position="108"/>
        <end position="143"/>
    </location>
</feature>
<dbReference type="KEGG" id="aten:116300258"/>
<dbReference type="SUPFAM" id="SSF47473">
    <property type="entry name" value="EF-hand"/>
    <property type="match status" value="1"/>
</dbReference>
<protein>
    <submittedName>
        <fullName evidence="6">Myosin regulatory light polypeptide 9-like</fullName>
    </submittedName>
</protein>
<dbReference type="InterPro" id="IPR011992">
    <property type="entry name" value="EF-hand-dom_pair"/>
</dbReference>
<sequence length="180" mass="20863">MFKKRDRSDDAAKIQSRRRSRLNSTMKRKQGILSHFDTQQIEELQEAFNFIDQDRDGEISKKDLNDILVSLGQNPTESEIREMLKEMPVPSDLVHFMAMFGEQMECVDSEELIKNAFSCFDETGNGFIDLAEFRELLTTMGSRLTHQQVDEIFLHGSITDENGKFRCDDVIRLLKYGSQE</sequence>
<dbReference type="InterPro" id="IPR050403">
    <property type="entry name" value="Myosin_RLC"/>
</dbReference>
<dbReference type="Gene3D" id="1.10.238.10">
    <property type="entry name" value="EF-hand"/>
    <property type="match status" value="2"/>
</dbReference>
<evidence type="ECO:0000313" key="5">
    <source>
        <dbReference type="Proteomes" id="UP000515163"/>
    </source>
</evidence>
<dbReference type="FunFam" id="1.10.238.10:FF:000527">
    <property type="entry name" value="Calmodulin-3"/>
    <property type="match status" value="1"/>
</dbReference>
<gene>
    <name evidence="6" type="primary">LOC116300258</name>
</gene>
<evidence type="ECO:0000256" key="3">
    <source>
        <dbReference type="SAM" id="MobiDB-lite"/>
    </source>
</evidence>
<dbReference type="InterPro" id="IPR018247">
    <property type="entry name" value="EF_Hand_1_Ca_BS"/>
</dbReference>
<proteinExistence type="predicted"/>
<evidence type="ECO:0000259" key="4">
    <source>
        <dbReference type="PROSITE" id="PS50222"/>
    </source>
</evidence>
<organism evidence="5 6">
    <name type="scientific">Actinia tenebrosa</name>
    <name type="common">Australian red waratah sea anemone</name>
    <dbReference type="NCBI Taxonomy" id="6105"/>
    <lineage>
        <taxon>Eukaryota</taxon>
        <taxon>Metazoa</taxon>
        <taxon>Cnidaria</taxon>
        <taxon>Anthozoa</taxon>
        <taxon>Hexacorallia</taxon>
        <taxon>Actiniaria</taxon>
        <taxon>Actiniidae</taxon>
        <taxon>Actinia</taxon>
    </lineage>
</organism>
<dbReference type="OrthoDB" id="429467at2759"/>
<feature type="domain" description="EF-hand" evidence="4">
    <location>
        <begin position="39"/>
        <end position="74"/>
    </location>
</feature>
<dbReference type="Pfam" id="PF00036">
    <property type="entry name" value="EF-hand_1"/>
    <property type="match status" value="1"/>
</dbReference>
<feature type="compositionally biased region" description="Basic and acidic residues" evidence="3">
    <location>
        <begin position="1"/>
        <end position="12"/>
    </location>
</feature>
<keyword evidence="2" id="KW-0106">Calcium</keyword>
<feature type="region of interest" description="Disordered" evidence="3">
    <location>
        <begin position="1"/>
        <end position="21"/>
    </location>
</feature>
<dbReference type="GeneID" id="116300258"/>
<evidence type="ECO:0000313" key="6">
    <source>
        <dbReference type="RefSeq" id="XP_031564945.1"/>
    </source>
</evidence>
<reference evidence="6" key="1">
    <citation type="submission" date="2025-08" db="UniProtKB">
        <authorList>
            <consortium name="RefSeq"/>
        </authorList>
    </citation>
    <scope>IDENTIFICATION</scope>
    <source>
        <tissue evidence="6">Tentacle</tissue>
    </source>
</reference>
<dbReference type="InParanoid" id="A0A6P8IEY1"/>
<dbReference type="Pfam" id="PF13499">
    <property type="entry name" value="EF-hand_7"/>
    <property type="match status" value="1"/>
</dbReference>